<organism evidence="2 3">
    <name type="scientific">Chaetomium strumarium</name>
    <dbReference type="NCBI Taxonomy" id="1170767"/>
    <lineage>
        <taxon>Eukaryota</taxon>
        <taxon>Fungi</taxon>
        <taxon>Dikarya</taxon>
        <taxon>Ascomycota</taxon>
        <taxon>Pezizomycotina</taxon>
        <taxon>Sordariomycetes</taxon>
        <taxon>Sordariomycetidae</taxon>
        <taxon>Sordariales</taxon>
        <taxon>Chaetomiaceae</taxon>
        <taxon>Chaetomium</taxon>
    </lineage>
</organism>
<sequence length="82" mass="9333">MYAGGGGDDDDDAEGDELNRHHLLYLRHTLPSLPQEVKNQISACLGNDRLRKLEREAQRKLKKRAEEEEAAPSAQRSGHRRK</sequence>
<evidence type="ECO:0000256" key="1">
    <source>
        <dbReference type="SAM" id="MobiDB-lite"/>
    </source>
</evidence>
<evidence type="ECO:0000313" key="3">
    <source>
        <dbReference type="Proteomes" id="UP001273166"/>
    </source>
</evidence>
<feature type="region of interest" description="Disordered" evidence="1">
    <location>
        <begin position="57"/>
        <end position="82"/>
    </location>
</feature>
<dbReference type="RefSeq" id="XP_062718534.1">
    <property type="nucleotide sequence ID" value="XM_062867251.1"/>
</dbReference>
<accession>A0AAJ0GML6</accession>
<evidence type="ECO:0000313" key="2">
    <source>
        <dbReference type="EMBL" id="KAK3302754.1"/>
    </source>
</evidence>
<dbReference type="EMBL" id="JAUDZG010000007">
    <property type="protein sequence ID" value="KAK3302754.1"/>
    <property type="molecule type" value="Genomic_DNA"/>
</dbReference>
<dbReference type="AlphaFoldDB" id="A0AAJ0GML6"/>
<dbReference type="GeneID" id="87886080"/>
<name>A0AAJ0GML6_9PEZI</name>
<proteinExistence type="predicted"/>
<keyword evidence="3" id="KW-1185">Reference proteome</keyword>
<protein>
    <submittedName>
        <fullName evidence="2">Uncharacterized protein</fullName>
    </submittedName>
</protein>
<gene>
    <name evidence="2" type="ORF">B0T15DRAFT_497210</name>
</gene>
<dbReference type="Proteomes" id="UP001273166">
    <property type="component" value="Unassembled WGS sequence"/>
</dbReference>
<reference evidence="2" key="2">
    <citation type="submission" date="2023-06" db="EMBL/GenBank/DDBJ databases">
        <authorList>
            <consortium name="Lawrence Berkeley National Laboratory"/>
            <person name="Mondo S.J."/>
            <person name="Hensen N."/>
            <person name="Bonometti L."/>
            <person name="Westerberg I."/>
            <person name="Brannstrom I.O."/>
            <person name="Guillou S."/>
            <person name="Cros-Aarteil S."/>
            <person name="Calhoun S."/>
            <person name="Haridas S."/>
            <person name="Kuo A."/>
            <person name="Pangilinan J."/>
            <person name="Riley R."/>
            <person name="Labutti K."/>
            <person name="Andreopoulos B."/>
            <person name="Lipzen A."/>
            <person name="Chen C."/>
            <person name="Yanf M."/>
            <person name="Daum C."/>
            <person name="Ng V."/>
            <person name="Clum A."/>
            <person name="Steindorff A."/>
            <person name="Ohm R."/>
            <person name="Martin F."/>
            <person name="Silar P."/>
            <person name="Natvig D."/>
            <person name="Lalanne C."/>
            <person name="Gautier V."/>
            <person name="Ament-Velasquez S.L."/>
            <person name="Kruys A."/>
            <person name="Hutchinson M.I."/>
            <person name="Powell A.J."/>
            <person name="Barry K."/>
            <person name="Miller A.N."/>
            <person name="Grigoriev I.V."/>
            <person name="Debuchy R."/>
            <person name="Gladieux P."/>
            <person name="Thoren M.H."/>
            <person name="Johannesson H."/>
        </authorList>
    </citation>
    <scope>NUCLEOTIDE SEQUENCE</scope>
    <source>
        <strain evidence="2">CBS 333.67</strain>
    </source>
</reference>
<comment type="caution">
    <text evidence="2">The sequence shown here is derived from an EMBL/GenBank/DDBJ whole genome shotgun (WGS) entry which is preliminary data.</text>
</comment>
<reference evidence="2" key="1">
    <citation type="journal article" date="2023" name="Mol. Phylogenet. Evol.">
        <title>Genome-scale phylogeny and comparative genomics of the fungal order Sordariales.</title>
        <authorList>
            <person name="Hensen N."/>
            <person name="Bonometti L."/>
            <person name="Westerberg I."/>
            <person name="Brannstrom I.O."/>
            <person name="Guillou S."/>
            <person name="Cros-Aarteil S."/>
            <person name="Calhoun S."/>
            <person name="Haridas S."/>
            <person name="Kuo A."/>
            <person name="Mondo S."/>
            <person name="Pangilinan J."/>
            <person name="Riley R."/>
            <person name="LaButti K."/>
            <person name="Andreopoulos B."/>
            <person name="Lipzen A."/>
            <person name="Chen C."/>
            <person name="Yan M."/>
            <person name="Daum C."/>
            <person name="Ng V."/>
            <person name="Clum A."/>
            <person name="Steindorff A."/>
            <person name="Ohm R.A."/>
            <person name="Martin F."/>
            <person name="Silar P."/>
            <person name="Natvig D.O."/>
            <person name="Lalanne C."/>
            <person name="Gautier V."/>
            <person name="Ament-Velasquez S.L."/>
            <person name="Kruys A."/>
            <person name="Hutchinson M.I."/>
            <person name="Powell A.J."/>
            <person name="Barry K."/>
            <person name="Miller A.N."/>
            <person name="Grigoriev I.V."/>
            <person name="Debuchy R."/>
            <person name="Gladieux P."/>
            <person name="Hiltunen Thoren M."/>
            <person name="Johannesson H."/>
        </authorList>
    </citation>
    <scope>NUCLEOTIDE SEQUENCE</scope>
    <source>
        <strain evidence="2">CBS 333.67</strain>
    </source>
</reference>